<feature type="region of interest" description="Disordered" evidence="13">
    <location>
        <begin position="588"/>
        <end position="810"/>
    </location>
</feature>
<feature type="compositionally biased region" description="Acidic residues" evidence="13">
    <location>
        <begin position="590"/>
        <end position="616"/>
    </location>
</feature>
<dbReference type="EC" id="2.3.2.27" evidence="3"/>
<evidence type="ECO:0000256" key="6">
    <source>
        <dbReference type="ARBA" id="ARBA00022763"/>
    </source>
</evidence>
<comment type="catalytic activity">
    <reaction evidence="1">
        <text>S-ubiquitinyl-[E2 ubiquitin-conjugating enzyme]-L-cysteine + [acceptor protein]-L-lysine = [E2 ubiquitin-conjugating enzyme]-L-cysteine + N(6)-ubiquitinyl-[acceptor protein]-L-lysine.</text>
        <dbReference type="EC" id="2.3.2.27"/>
    </reaction>
</comment>
<feature type="domain" description="RING-type" evidence="14">
    <location>
        <begin position="30"/>
        <end position="69"/>
    </location>
</feature>
<dbReference type="InterPro" id="IPR013083">
    <property type="entry name" value="Znf_RING/FYVE/PHD"/>
</dbReference>
<evidence type="ECO:0000256" key="10">
    <source>
        <dbReference type="ARBA" id="ARBA00023242"/>
    </source>
</evidence>
<feature type="compositionally biased region" description="Basic and acidic residues" evidence="13">
    <location>
        <begin position="462"/>
        <end position="471"/>
    </location>
</feature>
<evidence type="ECO:0000256" key="12">
    <source>
        <dbReference type="SAM" id="Coils"/>
    </source>
</evidence>
<dbReference type="PANTHER" id="PTHR23328:SF0">
    <property type="entry name" value="RING-TYPE DOMAIN-CONTAINING PROTEIN"/>
    <property type="match status" value="1"/>
</dbReference>
<dbReference type="Pfam" id="PF00097">
    <property type="entry name" value="zf-C3HC4"/>
    <property type="match status" value="1"/>
</dbReference>
<feature type="compositionally biased region" description="Basic residues" evidence="13">
    <location>
        <begin position="913"/>
        <end position="926"/>
    </location>
</feature>
<evidence type="ECO:0000256" key="1">
    <source>
        <dbReference type="ARBA" id="ARBA00000900"/>
    </source>
</evidence>
<keyword evidence="16" id="KW-1185">Reference proteome</keyword>
<dbReference type="PANTHER" id="PTHR23328">
    <property type="entry name" value="RING-TYPE DOMAIN-CONTAINING PROTEIN"/>
    <property type="match status" value="1"/>
</dbReference>
<evidence type="ECO:0000256" key="5">
    <source>
        <dbReference type="ARBA" id="ARBA00022723"/>
    </source>
</evidence>
<keyword evidence="10" id="KW-0539">Nucleus</keyword>
<dbReference type="InterPro" id="IPR017907">
    <property type="entry name" value="Znf_RING_CS"/>
</dbReference>
<protein>
    <recommendedName>
        <fullName evidence="3">RING-type E3 ubiquitin transferase</fullName>
        <ecNumber evidence="3">2.3.2.27</ecNumber>
    </recommendedName>
</protein>
<gene>
    <name evidence="15" type="ORF">EAI_12392</name>
</gene>
<keyword evidence="5" id="KW-0479">Metal-binding</keyword>
<dbReference type="GO" id="GO:0031491">
    <property type="term" value="F:nucleosome binding"/>
    <property type="evidence" value="ECO:0007669"/>
    <property type="project" value="TreeGrafter"/>
</dbReference>
<proteinExistence type="predicted"/>
<organism evidence="16">
    <name type="scientific">Harpegnathos saltator</name>
    <name type="common">Jerdon's jumping ant</name>
    <dbReference type="NCBI Taxonomy" id="610380"/>
    <lineage>
        <taxon>Eukaryota</taxon>
        <taxon>Metazoa</taxon>
        <taxon>Ecdysozoa</taxon>
        <taxon>Arthropoda</taxon>
        <taxon>Hexapoda</taxon>
        <taxon>Insecta</taxon>
        <taxon>Pterygota</taxon>
        <taxon>Neoptera</taxon>
        <taxon>Endopterygota</taxon>
        <taxon>Hymenoptera</taxon>
        <taxon>Apocrita</taxon>
        <taxon>Aculeata</taxon>
        <taxon>Formicoidea</taxon>
        <taxon>Formicidae</taxon>
        <taxon>Ponerinae</taxon>
        <taxon>Ponerini</taxon>
        <taxon>Harpegnathos</taxon>
    </lineage>
</organism>
<dbReference type="GO" id="GO:0061630">
    <property type="term" value="F:ubiquitin protein ligase activity"/>
    <property type="evidence" value="ECO:0007669"/>
    <property type="project" value="UniProtKB-EC"/>
</dbReference>
<feature type="compositionally biased region" description="Basic and acidic residues" evidence="13">
    <location>
        <begin position="373"/>
        <end position="382"/>
    </location>
</feature>
<feature type="compositionally biased region" description="Basic and acidic residues" evidence="13">
    <location>
        <begin position="245"/>
        <end position="265"/>
    </location>
</feature>
<feature type="region of interest" description="Disordered" evidence="13">
    <location>
        <begin position="462"/>
        <end position="505"/>
    </location>
</feature>
<evidence type="ECO:0000256" key="4">
    <source>
        <dbReference type="ARBA" id="ARBA00022679"/>
    </source>
</evidence>
<sequence length="926" mass="104277">MATYLKRTSKLFDLSLSRPSADVRLRDLMCPVCRGILIEPVTLPCTHNLCLRCLKGTFEHNSLSCPLCRLRVGSWLRTATKSETLVNHGLWEFIRTKFPKEVEDKHNGEERDLGLDADFAANRILSAAGEIHREYEAQLQIAEEEMRRQRQAEQIASEALIQKIQAEEQHLLFAQLAQDQLLAKTLAKKQVAEKQKETAKCYNSATAECLKTSSVSVSYAYDMSRFNQVKATRVNNVEASQSESAHVDNKRTSLPDSTRDNSESRRTNMALLSKICAERYCKVKTNTSNSYKNCCPKQLAAYNTMSKSFKHQAVPRYIQPCTSNYPMDPGCSTSQAYATETKEELRVPSDVVNSKKKSLGVEVCRTHGSLGPHRTDDDERIGSAESSGSHDSINQEIHHFKPIKTVPRTSFKISADGKQIDPKLIRVVPIMKRVINVMLKPPSPTHFKRIIGCSWSAFRGKARQDAREKQAAHNVDTDTSAPIDQKPSTSLNQPQTVSSKSTKPQTNDARLDFILESSFDSNKNYTKSVNKIVNGTKVSKKLSLGDESDMRTTRKSWRTRVRNGMVAKSKRHRNVRYCKKGAELISDVKEQDEEIEEEGDEEEEVVIVEEEEEEEEEKQRERDDDPRGFSWSCGKTSPQNDERNGKDDVAVENIAERIKKRKVSAEKKTSKPTDAELDTSSSSSSKRSTRKRALSERRDKNSAAEDGVIVAPSSRENAKLDSASASKRRRLHGTSRGNAEKSESSTNATIGKAVLSKRSARTASSTKISRAAAGSESNGTRDRYNNGKFNYDSPPESCDETEECTSESSNVAIGTRVDAKHERLSDEEVIKEQQRIEQVLLQEREDYELARRLQAKFDELEQVARRTRRSRRAVEDTDFDAVELREVTAVRTVRKTRCASPKPSLVVRTAKTVSKKKRGRPPKRVK</sequence>
<name>E2BGC3_HARSA</name>
<feature type="compositionally biased region" description="Polar residues" evidence="13">
    <location>
        <begin position="477"/>
        <end position="505"/>
    </location>
</feature>
<evidence type="ECO:0000256" key="7">
    <source>
        <dbReference type="ARBA" id="ARBA00022771"/>
    </source>
</evidence>
<accession>E2BGC3</accession>
<evidence type="ECO:0000313" key="16">
    <source>
        <dbReference type="Proteomes" id="UP000008237"/>
    </source>
</evidence>
<dbReference type="CDD" id="cd22249">
    <property type="entry name" value="UDM1_RNF168_RNF169-like"/>
    <property type="match status" value="1"/>
</dbReference>
<evidence type="ECO:0000256" key="8">
    <source>
        <dbReference type="ARBA" id="ARBA00022786"/>
    </source>
</evidence>
<feature type="compositionally biased region" description="Basic and acidic residues" evidence="13">
    <location>
        <begin position="640"/>
        <end position="674"/>
    </location>
</feature>
<keyword evidence="12" id="KW-0175">Coiled coil</keyword>
<dbReference type="PROSITE" id="PS00518">
    <property type="entry name" value="ZF_RING_1"/>
    <property type="match status" value="1"/>
</dbReference>
<dbReference type="KEGG" id="hst:105182500"/>
<dbReference type="SMART" id="SM00184">
    <property type="entry name" value="RING"/>
    <property type="match status" value="1"/>
</dbReference>
<dbReference type="OrthoDB" id="426657at2759"/>
<evidence type="ECO:0000256" key="9">
    <source>
        <dbReference type="ARBA" id="ARBA00022833"/>
    </source>
</evidence>
<dbReference type="GO" id="GO:0006302">
    <property type="term" value="P:double-strand break repair"/>
    <property type="evidence" value="ECO:0007669"/>
    <property type="project" value="TreeGrafter"/>
</dbReference>
<dbReference type="InterPro" id="IPR051657">
    <property type="entry name" value="RNF168/RNF169_E3_ubiq-ligase"/>
</dbReference>
<dbReference type="GO" id="GO:0005634">
    <property type="term" value="C:nucleus"/>
    <property type="evidence" value="ECO:0007669"/>
    <property type="project" value="UniProtKB-SubCell"/>
</dbReference>
<dbReference type="EMBL" id="GL448142">
    <property type="protein sequence ID" value="EFN85259.1"/>
    <property type="molecule type" value="Genomic_DNA"/>
</dbReference>
<evidence type="ECO:0000256" key="11">
    <source>
        <dbReference type="PROSITE-ProRule" id="PRU00175"/>
    </source>
</evidence>
<evidence type="ECO:0000256" key="3">
    <source>
        <dbReference type="ARBA" id="ARBA00012483"/>
    </source>
</evidence>
<dbReference type="GO" id="GO:0035861">
    <property type="term" value="C:site of double-strand break"/>
    <property type="evidence" value="ECO:0007669"/>
    <property type="project" value="TreeGrafter"/>
</dbReference>
<feature type="region of interest" description="Disordered" evidence="13">
    <location>
        <begin position="238"/>
        <end position="265"/>
    </location>
</feature>
<dbReference type="InterPro" id="IPR018957">
    <property type="entry name" value="Znf_C3HC4_RING-type"/>
</dbReference>
<dbReference type="STRING" id="610380.E2BGC3"/>
<dbReference type="Gene3D" id="3.30.40.10">
    <property type="entry name" value="Zinc/RING finger domain, C3HC4 (zinc finger)"/>
    <property type="match status" value="1"/>
</dbReference>
<dbReference type="PhylomeDB" id="E2BGC3"/>
<keyword evidence="9" id="KW-0862">Zinc</keyword>
<keyword evidence="7 11" id="KW-0863">Zinc-finger</keyword>
<dbReference type="PROSITE" id="PS50089">
    <property type="entry name" value="ZF_RING_2"/>
    <property type="match status" value="1"/>
</dbReference>
<feature type="region of interest" description="Disordered" evidence="13">
    <location>
        <begin position="898"/>
        <end position="926"/>
    </location>
</feature>
<dbReference type="InterPro" id="IPR001841">
    <property type="entry name" value="Znf_RING"/>
</dbReference>
<dbReference type="Proteomes" id="UP000008237">
    <property type="component" value="Unassembled WGS sequence"/>
</dbReference>
<dbReference type="AlphaFoldDB" id="E2BGC3"/>
<evidence type="ECO:0000313" key="15">
    <source>
        <dbReference type="EMBL" id="EFN85259.1"/>
    </source>
</evidence>
<dbReference type="InParanoid" id="E2BGC3"/>
<feature type="coiled-coil region" evidence="12">
    <location>
        <begin position="125"/>
        <end position="159"/>
    </location>
</feature>
<keyword evidence="4" id="KW-0808">Transferase</keyword>
<comment type="subcellular location">
    <subcellularLocation>
        <location evidence="2">Nucleus</location>
    </subcellularLocation>
</comment>
<feature type="region of interest" description="Disordered" evidence="13">
    <location>
        <begin position="366"/>
        <end position="391"/>
    </location>
</feature>
<evidence type="ECO:0000256" key="2">
    <source>
        <dbReference type="ARBA" id="ARBA00004123"/>
    </source>
</evidence>
<dbReference type="CDD" id="cd16550">
    <property type="entry name" value="RING-HC_RNF168"/>
    <property type="match status" value="1"/>
</dbReference>
<feature type="compositionally biased region" description="Basic and acidic residues" evidence="13">
    <location>
        <begin position="693"/>
        <end position="703"/>
    </location>
</feature>
<dbReference type="GO" id="GO:0008270">
    <property type="term" value="F:zinc ion binding"/>
    <property type="evidence" value="ECO:0007669"/>
    <property type="project" value="UniProtKB-KW"/>
</dbReference>
<evidence type="ECO:0000259" key="14">
    <source>
        <dbReference type="PROSITE" id="PS50089"/>
    </source>
</evidence>
<dbReference type="OMA" id="TLPCTHN"/>
<dbReference type="SUPFAM" id="SSF57850">
    <property type="entry name" value="RING/U-box"/>
    <property type="match status" value="1"/>
</dbReference>
<keyword evidence="8" id="KW-0833">Ubl conjugation pathway</keyword>
<reference evidence="15 16" key="1">
    <citation type="journal article" date="2010" name="Science">
        <title>Genomic comparison of the ants Camponotus floridanus and Harpegnathos saltator.</title>
        <authorList>
            <person name="Bonasio R."/>
            <person name="Zhang G."/>
            <person name="Ye C."/>
            <person name="Mutti N.S."/>
            <person name="Fang X."/>
            <person name="Qin N."/>
            <person name="Donahue G."/>
            <person name="Yang P."/>
            <person name="Li Q."/>
            <person name="Li C."/>
            <person name="Zhang P."/>
            <person name="Huang Z."/>
            <person name="Berger S.L."/>
            <person name="Reinberg D."/>
            <person name="Wang J."/>
            <person name="Liebig J."/>
        </authorList>
    </citation>
    <scope>NUCLEOTIDE SEQUENCE [LARGE SCALE GENOMIC DNA]</scope>
    <source>
        <strain evidence="15 16">R22 G/1</strain>
    </source>
</reference>
<keyword evidence="6" id="KW-0227">DNA damage</keyword>
<evidence type="ECO:0000256" key="13">
    <source>
        <dbReference type="SAM" id="MobiDB-lite"/>
    </source>
</evidence>
<feature type="compositionally biased region" description="Basic and acidic residues" evidence="13">
    <location>
        <begin position="617"/>
        <end position="627"/>
    </location>
</feature>